<comment type="caution">
    <text evidence="10">The sequence shown here is derived from an EMBL/GenBank/DDBJ whole genome shotgun (WGS) entry which is preliminary data.</text>
</comment>
<feature type="transmembrane region" description="Helical" evidence="7">
    <location>
        <begin position="110"/>
        <end position="125"/>
    </location>
</feature>
<dbReference type="InterPro" id="IPR036890">
    <property type="entry name" value="HATPase_C_sf"/>
</dbReference>
<dbReference type="Pfam" id="PF00072">
    <property type="entry name" value="Response_reg"/>
    <property type="match status" value="1"/>
</dbReference>
<feature type="transmembrane region" description="Helical" evidence="7">
    <location>
        <begin position="33"/>
        <end position="53"/>
    </location>
</feature>
<dbReference type="Proteomes" id="UP000278351">
    <property type="component" value="Unassembled WGS sequence"/>
</dbReference>
<dbReference type="InterPro" id="IPR004358">
    <property type="entry name" value="Sig_transdc_His_kin-like_C"/>
</dbReference>
<keyword evidence="11" id="KW-1185">Reference proteome</keyword>
<keyword evidence="4" id="KW-0808">Transferase</keyword>
<feature type="modified residue" description="4-aspartylphosphate" evidence="6">
    <location>
        <position position="503"/>
    </location>
</feature>
<organism evidence="10 11">
    <name type="scientific">Chitinophaga lutea</name>
    <dbReference type="NCBI Taxonomy" id="2488634"/>
    <lineage>
        <taxon>Bacteria</taxon>
        <taxon>Pseudomonadati</taxon>
        <taxon>Bacteroidota</taxon>
        <taxon>Chitinophagia</taxon>
        <taxon>Chitinophagales</taxon>
        <taxon>Chitinophagaceae</taxon>
        <taxon>Chitinophaga</taxon>
    </lineage>
</organism>
<evidence type="ECO:0000259" key="8">
    <source>
        <dbReference type="PROSITE" id="PS50109"/>
    </source>
</evidence>
<evidence type="ECO:0000313" key="11">
    <source>
        <dbReference type="Proteomes" id="UP000278351"/>
    </source>
</evidence>
<dbReference type="Gene3D" id="1.10.287.130">
    <property type="match status" value="1"/>
</dbReference>
<dbReference type="EC" id="2.7.13.3" evidence="2"/>
<dbReference type="InterPro" id="IPR005467">
    <property type="entry name" value="His_kinase_dom"/>
</dbReference>
<dbReference type="SMART" id="SM00388">
    <property type="entry name" value="HisKA"/>
    <property type="match status" value="1"/>
</dbReference>
<dbReference type="Pfam" id="PF02518">
    <property type="entry name" value="HATPase_c"/>
    <property type="match status" value="1"/>
</dbReference>
<dbReference type="CDD" id="cd00082">
    <property type="entry name" value="HisKA"/>
    <property type="match status" value="1"/>
</dbReference>
<dbReference type="SUPFAM" id="SSF52172">
    <property type="entry name" value="CheY-like"/>
    <property type="match status" value="1"/>
</dbReference>
<dbReference type="GO" id="GO:0005886">
    <property type="term" value="C:plasma membrane"/>
    <property type="evidence" value="ECO:0007669"/>
    <property type="project" value="TreeGrafter"/>
</dbReference>
<dbReference type="InterPro" id="IPR001789">
    <property type="entry name" value="Sig_transdc_resp-reg_receiver"/>
</dbReference>
<protein>
    <recommendedName>
        <fullName evidence="2">histidine kinase</fullName>
        <ecNumber evidence="2">2.7.13.3</ecNumber>
    </recommendedName>
</protein>
<name>A0A3N4PMZ0_9BACT</name>
<dbReference type="InterPro" id="IPR003594">
    <property type="entry name" value="HATPase_dom"/>
</dbReference>
<keyword evidence="7" id="KW-0812">Transmembrane</keyword>
<evidence type="ECO:0000256" key="1">
    <source>
        <dbReference type="ARBA" id="ARBA00000085"/>
    </source>
</evidence>
<feature type="domain" description="Histidine kinase" evidence="8">
    <location>
        <begin position="217"/>
        <end position="433"/>
    </location>
</feature>
<feature type="transmembrane region" description="Helical" evidence="7">
    <location>
        <begin position="59"/>
        <end position="76"/>
    </location>
</feature>
<feature type="transmembrane region" description="Helical" evidence="7">
    <location>
        <begin position="132"/>
        <end position="153"/>
    </location>
</feature>
<accession>A0A3N4PMZ0</accession>
<dbReference type="SMART" id="SM00448">
    <property type="entry name" value="REC"/>
    <property type="match status" value="1"/>
</dbReference>
<evidence type="ECO:0000256" key="4">
    <source>
        <dbReference type="ARBA" id="ARBA00022679"/>
    </source>
</evidence>
<feature type="transmembrane region" description="Helical" evidence="7">
    <location>
        <begin position="165"/>
        <end position="186"/>
    </location>
</feature>
<dbReference type="Gene3D" id="3.40.50.2300">
    <property type="match status" value="1"/>
</dbReference>
<dbReference type="SMART" id="SM00387">
    <property type="entry name" value="HATPase_c"/>
    <property type="match status" value="1"/>
</dbReference>
<dbReference type="InterPro" id="IPR011006">
    <property type="entry name" value="CheY-like_superfamily"/>
</dbReference>
<evidence type="ECO:0000313" key="10">
    <source>
        <dbReference type="EMBL" id="RPE08009.1"/>
    </source>
</evidence>
<keyword evidence="3 6" id="KW-0597">Phosphoprotein</keyword>
<keyword evidence="5" id="KW-0418">Kinase</keyword>
<dbReference type="Gene3D" id="3.30.565.10">
    <property type="entry name" value="Histidine kinase-like ATPase, C-terminal domain"/>
    <property type="match status" value="1"/>
</dbReference>
<dbReference type="Pfam" id="PF00512">
    <property type="entry name" value="HisKA"/>
    <property type="match status" value="1"/>
</dbReference>
<dbReference type="EMBL" id="RPDH01000002">
    <property type="protein sequence ID" value="RPE08009.1"/>
    <property type="molecule type" value="Genomic_DNA"/>
</dbReference>
<feature type="transmembrane region" description="Helical" evidence="7">
    <location>
        <begin position="83"/>
        <end position="104"/>
    </location>
</feature>
<dbReference type="SUPFAM" id="SSF55874">
    <property type="entry name" value="ATPase domain of HSP90 chaperone/DNA topoisomerase II/histidine kinase"/>
    <property type="match status" value="1"/>
</dbReference>
<evidence type="ECO:0000256" key="2">
    <source>
        <dbReference type="ARBA" id="ARBA00012438"/>
    </source>
</evidence>
<dbReference type="CDD" id="cd00075">
    <property type="entry name" value="HATPase"/>
    <property type="match status" value="1"/>
</dbReference>
<dbReference type="InterPro" id="IPR003661">
    <property type="entry name" value="HisK_dim/P_dom"/>
</dbReference>
<feature type="domain" description="Response regulatory" evidence="9">
    <location>
        <begin position="454"/>
        <end position="570"/>
    </location>
</feature>
<dbReference type="InterPro" id="IPR036097">
    <property type="entry name" value="HisK_dim/P_sf"/>
</dbReference>
<dbReference type="GO" id="GO:0009927">
    <property type="term" value="F:histidine phosphotransfer kinase activity"/>
    <property type="evidence" value="ECO:0007669"/>
    <property type="project" value="TreeGrafter"/>
</dbReference>
<dbReference type="PRINTS" id="PR00344">
    <property type="entry name" value="BCTRLSENSOR"/>
</dbReference>
<keyword evidence="7" id="KW-1133">Transmembrane helix</keyword>
<dbReference type="CDD" id="cd00156">
    <property type="entry name" value="REC"/>
    <property type="match status" value="1"/>
</dbReference>
<dbReference type="GO" id="GO:0000155">
    <property type="term" value="F:phosphorelay sensor kinase activity"/>
    <property type="evidence" value="ECO:0007669"/>
    <property type="project" value="InterPro"/>
</dbReference>
<evidence type="ECO:0000256" key="3">
    <source>
        <dbReference type="ARBA" id="ARBA00022553"/>
    </source>
</evidence>
<dbReference type="PANTHER" id="PTHR43047">
    <property type="entry name" value="TWO-COMPONENT HISTIDINE PROTEIN KINASE"/>
    <property type="match status" value="1"/>
</dbReference>
<sequence length="575" mass="63471">MHLPAKFPALAKLLGTGADTNNKDLNKRIRTTNVVSVVTGSLSFFIGIFLYILSKSELILYPALIETALFGAVILLNFLRQYFLAALLSHFIQCMATLCFGILLGKIIDAQLMAVFLVGTPLLLFREKNIRIVCILLTCLTMFLLEVNNYTYFVEPVAINTDLHVLFRSLSIATILFLNGMVLFYYERNSRSLVLQLQQTNRDLEQVSASKSVYVRETTHELRAPLNAIHGISQFLYEGKYSPADLPKYHRGIYHSSHMALEIINNVMELAKIESGNVHEPTLKKINIRNWLADTTAIFSQHAALKQVSVVTTVGDEVPEILVFDPIRVMQILNNLITNAIKFSFPKGQIFVDIGSGDGQWTLAVRDQGVGMNEDQVRRIFDAFYSTRPSNEYGTGLGLHIAQNLAILLGGNIVADSEPGKGTVFTTTLPLPATTAPEKEELPAARLPIPPGASVIIIDDDRMSAELLAKYLGSIGAKTTVCLTGGEGFERASESKPDLILMDMDLPDTRGLVLLEKFKRDAQLKRIPVIIISGSVFKEDQDEAARRGAAGFLAKPVLFPKVQAMISQVLHVAGH</sequence>
<dbReference type="PROSITE" id="PS50110">
    <property type="entry name" value="RESPONSE_REGULATORY"/>
    <property type="match status" value="1"/>
</dbReference>
<evidence type="ECO:0000256" key="6">
    <source>
        <dbReference type="PROSITE-ProRule" id="PRU00169"/>
    </source>
</evidence>
<evidence type="ECO:0000256" key="5">
    <source>
        <dbReference type="ARBA" id="ARBA00022777"/>
    </source>
</evidence>
<dbReference type="PANTHER" id="PTHR43047:SF72">
    <property type="entry name" value="OSMOSENSING HISTIDINE PROTEIN KINASE SLN1"/>
    <property type="match status" value="1"/>
</dbReference>
<evidence type="ECO:0000256" key="7">
    <source>
        <dbReference type="SAM" id="Phobius"/>
    </source>
</evidence>
<comment type="catalytic activity">
    <reaction evidence="1">
        <text>ATP + protein L-histidine = ADP + protein N-phospho-L-histidine.</text>
        <dbReference type="EC" id="2.7.13.3"/>
    </reaction>
</comment>
<proteinExistence type="predicted"/>
<keyword evidence="7" id="KW-0472">Membrane</keyword>
<evidence type="ECO:0000259" key="9">
    <source>
        <dbReference type="PROSITE" id="PS50110"/>
    </source>
</evidence>
<reference evidence="10 11" key="1">
    <citation type="submission" date="2018-11" db="EMBL/GenBank/DDBJ databases">
        <title>Chitinophaga lutea sp.nov., isolate from arsenic contaminated soil.</title>
        <authorList>
            <person name="Zong Y."/>
        </authorList>
    </citation>
    <scope>NUCLEOTIDE SEQUENCE [LARGE SCALE GENOMIC DNA]</scope>
    <source>
        <strain evidence="10 11">ZY74</strain>
    </source>
</reference>
<dbReference type="SUPFAM" id="SSF47384">
    <property type="entry name" value="Homodimeric domain of signal transducing histidine kinase"/>
    <property type="match status" value="1"/>
</dbReference>
<dbReference type="AlphaFoldDB" id="A0A3N4PMZ0"/>
<dbReference type="PROSITE" id="PS50109">
    <property type="entry name" value="HIS_KIN"/>
    <property type="match status" value="1"/>
</dbReference>
<gene>
    <name evidence="10" type="ORF">EGT74_13120</name>
</gene>